<name>A0A4R2NEF6_9BURK</name>
<comment type="caution">
    <text evidence="2">The sequence shown here is derived from an EMBL/GenBank/DDBJ whole genome shotgun (WGS) entry which is preliminary data.</text>
</comment>
<sequence length="287" mass="30611">MNSYLNADLHCHSVVSDGTLTPEVLATRARGNGVDLWALTDHDEIGGVQRARVAAQAQGMAFLSGVEISVSFASETVHIVGLGFDDSDPRIAQGLAATRGGRDTRAMEMAEQLAQVGIAGAYEGALKYVGNPALISRTHFARFLVEAGVCKETSEVFRKYLTEGKPGFVPHRWANLGDAVHWITQAGGVAIIAHPARYRLTANEEFALFSEFKEHGGQGVEVVTGSHSVAEYATYAAMAREFGLAASRGSDFHGPDESHTDLGKLPALPSGLTPVWELLADRIQPAA</sequence>
<evidence type="ECO:0000313" key="3">
    <source>
        <dbReference type="Proteomes" id="UP000295182"/>
    </source>
</evidence>
<dbReference type="CDD" id="cd07438">
    <property type="entry name" value="PHP_HisPPase_AMP"/>
    <property type="match status" value="1"/>
</dbReference>
<dbReference type="InterPro" id="IPR052018">
    <property type="entry name" value="PHP_domain"/>
</dbReference>
<dbReference type="SUPFAM" id="SSF89550">
    <property type="entry name" value="PHP domain-like"/>
    <property type="match status" value="1"/>
</dbReference>
<dbReference type="Pfam" id="PF02811">
    <property type="entry name" value="PHP"/>
    <property type="match status" value="1"/>
</dbReference>
<dbReference type="AlphaFoldDB" id="A0A4R2NEF6"/>
<dbReference type="InterPro" id="IPR004013">
    <property type="entry name" value="PHP_dom"/>
</dbReference>
<dbReference type="InterPro" id="IPR016195">
    <property type="entry name" value="Pol/histidinol_Pase-like"/>
</dbReference>
<evidence type="ECO:0000313" key="2">
    <source>
        <dbReference type="EMBL" id="TCP19633.1"/>
    </source>
</evidence>
<feature type="domain" description="Polymerase/histidinol phosphatase N-terminal" evidence="1">
    <location>
        <begin position="7"/>
        <end position="72"/>
    </location>
</feature>
<evidence type="ECO:0000259" key="1">
    <source>
        <dbReference type="SMART" id="SM00481"/>
    </source>
</evidence>
<dbReference type="EMBL" id="SLXH01000004">
    <property type="protein sequence ID" value="TCP19633.1"/>
    <property type="molecule type" value="Genomic_DNA"/>
</dbReference>
<dbReference type="SMART" id="SM00481">
    <property type="entry name" value="POLIIIAc"/>
    <property type="match status" value="1"/>
</dbReference>
<protein>
    <recommendedName>
        <fullName evidence="1">Polymerase/histidinol phosphatase N-terminal domain-containing protein</fullName>
    </recommendedName>
</protein>
<keyword evidence="3" id="KW-1185">Reference proteome</keyword>
<dbReference type="Gene3D" id="3.20.20.140">
    <property type="entry name" value="Metal-dependent hydrolases"/>
    <property type="match status" value="1"/>
</dbReference>
<dbReference type="InterPro" id="IPR003141">
    <property type="entry name" value="Pol/His_phosphatase_N"/>
</dbReference>
<dbReference type="OrthoDB" id="9804333at2"/>
<reference evidence="2 3" key="1">
    <citation type="submission" date="2019-03" db="EMBL/GenBank/DDBJ databases">
        <title>Genomic Encyclopedia of Type Strains, Phase IV (KMG-IV): sequencing the most valuable type-strain genomes for metagenomic binning, comparative biology and taxonomic classification.</title>
        <authorList>
            <person name="Goeker M."/>
        </authorList>
    </citation>
    <scope>NUCLEOTIDE SEQUENCE [LARGE SCALE GENOMIC DNA]</scope>
    <source>
        <strain evidence="2 3">DSM 1837</strain>
    </source>
</reference>
<dbReference type="GO" id="GO:0035312">
    <property type="term" value="F:5'-3' DNA exonuclease activity"/>
    <property type="evidence" value="ECO:0007669"/>
    <property type="project" value="TreeGrafter"/>
</dbReference>
<dbReference type="PANTHER" id="PTHR42924:SF3">
    <property type="entry name" value="POLYMERASE_HISTIDINOL PHOSPHATASE N-TERMINAL DOMAIN-CONTAINING PROTEIN"/>
    <property type="match status" value="1"/>
</dbReference>
<dbReference type="Gene3D" id="1.10.150.650">
    <property type="match status" value="1"/>
</dbReference>
<proteinExistence type="predicted"/>
<dbReference type="Proteomes" id="UP000295182">
    <property type="component" value="Unassembled WGS sequence"/>
</dbReference>
<dbReference type="InterPro" id="IPR049742">
    <property type="entry name" value="35NBP"/>
</dbReference>
<dbReference type="GO" id="GO:0004534">
    <property type="term" value="F:5'-3' RNA exonuclease activity"/>
    <property type="evidence" value="ECO:0007669"/>
    <property type="project" value="TreeGrafter"/>
</dbReference>
<dbReference type="NCBIfam" id="NF041577">
    <property type="entry name" value="nside_bi_sphtase"/>
    <property type="match status" value="1"/>
</dbReference>
<dbReference type="PANTHER" id="PTHR42924">
    <property type="entry name" value="EXONUCLEASE"/>
    <property type="match status" value="1"/>
</dbReference>
<dbReference type="RefSeq" id="WP_119011988.1">
    <property type="nucleotide sequence ID" value="NZ_QXNC01000002.1"/>
</dbReference>
<organism evidence="2 3">
    <name type="scientific">Simplicispira metamorpha</name>
    <dbReference type="NCBI Taxonomy" id="80881"/>
    <lineage>
        <taxon>Bacteria</taxon>
        <taxon>Pseudomonadati</taxon>
        <taxon>Pseudomonadota</taxon>
        <taxon>Betaproteobacteria</taxon>
        <taxon>Burkholderiales</taxon>
        <taxon>Comamonadaceae</taxon>
        <taxon>Simplicispira</taxon>
    </lineage>
</organism>
<accession>A0A4R2NEF6</accession>
<gene>
    <name evidence="2" type="ORF">EV674_10492</name>
</gene>